<dbReference type="PANTHER" id="PTHR38814">
    <property type="entry name" value="ENDONUCLEASE NUCS"/>
    <property type="match status" value="1"/>
</dbReference>
<accession>A0A0F7FHG4</accession>
<name>A0A0F7FHG4_9CREN</name>
<dbReference type="Pfam" id="PF01939">
    <property type="entry name" value="NucS_C"/>
    <property type="match status" value="1"/>
</dbReference>
<dbReference type="GO" id="GO:0000014">
    <property type="term" value="F:single-stranded DNA endodeoxyribonuclease activity"/>
    <property type="evidence" value="ECO:0007669"/>
    <property type="project" value="UniProtKB-UniRule"/>
</dbReference>
<dbReference type="HOGENOM" id="CLU_069350_1_0_2"/>
<dbReference type="InterPro" id="IPR049173">
    <property type="entry name" value="NucS_N_sf"/>
</dbReference>
<comment type="similarity">
    <text evidence="6">Belongs to the NucS endonuclease family.</text>
</comment>
<evidence type="ECO:0000256" key="6">
    <source>
        <dbReference type="HAMAP-Rule" id="MF_00722"/>
    </source>
</evidence>
<dbReference type="NCBIfam" id="NF003270">
    <property type="entry name" value="PRK04247.1"/>
    <property type="match status" value="1"/>
</dbReference>
<dbReference type="InterPro" id="IPR002793">
    <property type="entry name" value="Endonuclease_NucS"/>
</dbReference>
<evidence type="ECO:0000256" key="5">
    <source>
        <dbReference type="ARBA" id="ARBA00023125"/>
    </source>
</evidence>
<dbReference type="GO" id="GO:0003677">
    <property type="term" value="F:DNA binding"/>
    <property type="evidence" value="ECO:0007669"/>
    <property type="project" value="UniProtKB-KW"/>
</dbReference>
<keyword evidence="5 6" id="KW-0238">DNA-binding</keyword>
<keyword evidence="4 6" id="KW-0378">Hydrolase</keyword>
<sequence>MSKNQTQGLSIQEAAVKLRESFNQRETIILVADCEVEYSGRASSKLGRGERIVLIKGDGTTIVHRPYGSTPVNYQPEGSILSVRAESNRLVISAVRPKPSEELKIYAYRVLGLYTFKLEDTAKFDMWGDEDDIKRAIMAYPLEVLGEELKPIEEEVKLGTAGFADLLMIDNNGNYVLIEVKKDTAGVDAVYQLKRYIDRLSMSTGHHVRGILVAPGFTKSALIALEKESIEYKQISLQKVSKILRNTKVGLPL</sequence>
<dbReference type="AlphaFoldDB" id="A0A0F7FHG4"/>
<dbReference type="HAMAP" id="MF_00722">
    <property type="entry name" value="NucS"/>
    <property type="match status" value="1"/>
</dbReference>
<dbReference type="RefSeq" id="WP_052884192.1">
    <property type="nucleotide sequence ID" value="NZ_CP009961.1"/>
</dbReference>
<dbReference type="Gene3D" id="2.70.180.20">
    <property type="match status" value="1"/>
</dbReference>
<dbReference type="GO" id="GO:0005737">
    <property type="term" value="C:cytoplasm"/>
    <property type="evidence" value="ECO:0007669"/>
    <property type="project" value="UniProtKB-SubCell"/>
</dbReference>
<gene>
    <name evidence="6" type="primary">nucS</name>
    <name evidence="9" type="ORF">MA03_04860</name>
</gene>
<evidence type="ECO:0000313" key="10">
    <source>
        <dbReference type="Proteomes" id="UP000067434"/>
    </source>
</evidence>
<dbReference type="EC" id="3.1.-.-" evidence="6"/>
<dbReference type="Proteomes" id="UP000067434">
    <property type="component" value="Chromosome"/>
</dbReference>
<evidence type="ECO:0000259" key="7">
    <source>
        <dbReference type="Pfam" id="PF01939"/>
    </source>
</evidence>
<proteinExistence type="inferred from homology"/>
<dbReference type="PATRIC" id="fig|1550241.5.peg.1026"/>
<feature type="domain" description="Endonuclease NucS C-terminal" evidence="7">
    <location>
        <begin position="137"/>
        <end position="242"/>
    </location>
</feature>
<protein>
    <recommendedName>
        <fullName evidence="6">Endonuclease NucS</fullName>
        <ecNumber evidence="6">3.1.-.-</ecNumber>
    </recommendedName>
</protein>
<comment type="subcellular location">
    <subcellularLocation>
        <location evidence="6">Cytoplasm</location>
    </subcellularLocation>
</comment>
<dbReference type="OrthoDB" id="15177at2157"/>
<dbReference type="InterPro" id="IPR011856">
    <property type="entry name" value="tRNA_endonuc-like_dom_sf"/>
</dbReference>
<comment type="function">
    <text evidence="6">Cleaves both 3' and 5' ssDNA extremities of branched DNA structures.</text>
</comment>
<dbReference type="CDD" id="cd22341">
    <property type="entry name" value="NucS-like"/>
    <property type="match status" value="1"/>
</dbReference>
<keyword evidence="1 6" id="KW-0963">Cytoplasm</keyword>
<reference evidence="9 10" key="1">
    <citation type="journal article" date="2015" name="Stand. Genomic Sci.">
        <title>Complete genome sequence of and proposal of Thermofilum uzonense sp. nov. a novel hyperthermophilic crenarchaeon and emended description of the genus Thermofilum.</title>
        <authorList>
            <person name="Toshchakov S.V."/>
            <person name="Korzhenkov A.A."/>
            <person name="Samarov N.I."/>
            <person name="Mazunin I.O."/>
            <person name="Mozhey O.I."/>
            <person name="Shmyr I.S."/>
            <person name="Derbikova K.S."/>
            <person name="Taranov E.A."/>
            <person name="Dominova I.N."/>
            <person name="Bonch-Osmolovskaya E.A."/>
            <person name="Patrushev M.V."/>
            <person name="Podosokorskaya O.A."/>
            <person name="Kublanov I.V."/>
        </authorList>
    </citation>
    <scope>NUCLEOTIDE SEQUENCE [LARGE SCALE GENOMIC DNA]</scope>
    <source>
        <strain evidence="9 10">1807-2</strain>
    </source>
</reference>
<dbReference type="PANTHER" id="PTHR38814:SF1">
    <property type="entry name" value="ENDONUCLEASE NUCS"/>
    <property type="match status" value="1"/>
</dbReference>
<dbReference type="GeneID" id="25401537"/>
<organism evidence="9 10">
    <name type="scientific">Infirmifilum uzonense</name>
    <dbReference type="NCBI Taxonomy" id="1550241"/>
    <lineage>
        <taxon>Archaea</taxon>
        <taxon>Thermoproteota</taxon>
        <taxon>Thermoprotei</taxon>
        <taxon>Thermofilales</taxon>
        <taxon>Thermofilaceae</taxon>
        <taxon>Infirmifilum</taxon>
    </lineage>
</organism>
<dbReference type="InterPro" id="IPR048302">
    <property type="entry name" value="NucS_N"/>
</dbReference>
<dbReference type="STRING" id="1550241.MA03_04860"/>
<dbReference type="EMBL" id="CP009961">
    <property type="protein sequence ID" value="AKG38737.1"/>
    <property type="molecule type" value="Genomic_DNA"/>
</dbReference>
<keyword evidence="10" id="KW-1185">Reference proteome</keyword>
<keyword evidence="2 6" id="KW-0540">Nuclease</keyword>
<feature type="domain" description="Endonuclease NucS N-terminal PH-like" evidence="8">
    <location>
        <begin position="26"/>
        <end position="120"/>
    </location>
</feature>
<dbReference type="Gene3D" id="3.40.1350.10">
    <property type="match status" value="1"/>
</dbReference>
<evidence type="ECO:0000256" key="3">
    <source>
        <dbReference type="ARBA" id="ARBA00022759"/>
    </source>
</evidence>
<dbReference type="InterPro" id="IPR048301">
    <property type="entry name" value="NucS_C"/>
</dbReference>
<keyword evidence="3 6" id="KW-0255">Endonuclease</keyword>
<evidence type="ECO:0000256" key="1">
    <source>
        <dbReference type="ARBA" id="ARBA00022490"/>
    </source>
</evidence>
<evidence type="ECO:0000313" key="9">
    <source>
        <dbReference type="EMBL" id="AKG38737.1"/>
    </source>
</evidence>
<dbReference type="KEGG" id="thf:MA03_04860"/>
<dbReference type="Pfam" id="PF21003">
    <property type="entry name" value="NucS_N"/>
    <property type="match status" value="1"/>
</dbReference>
<evidence type="ECO:0000259" key="8">
    <source>
        <dbReference type="Pfam" id="PF21003"/>
    </source>
</evidence>
<evidence type="ECO:0000256" key="2">
    <source>
        <dbReference type="ARBA" id="ARBA00022722"/>
    </source>
</evidence>
<evidence type="ECO:0000256" key="4">
    <source>
        <dbReference type="ARBA" id="ARBA00022801"/>
    </source>
</evidence>